<proteinExistence type="predicted"/>
<reference evidence="2" key="2">
    <citation type="submission" date="2020-09" db="EMBL/GenBank/DDBJ databases">
        <authorList>
            <person name="Sun Q."/>
            <person name="Zhou Y."/>
        </authorList>
    </citation>
    <scope>NUCLEOTIDE SEQUENCE</scope>
    <source>
        <strain evidence="2">CGMCC 1.15095</strain>
    </source>
</reference>
<comment type="caution">
    <text evidence="2">The sequence shown here is derived from an EMBL/GenBank/DDBJ whole genome shotgun (WGS) entry which is preliminary data.</text>
</comment>
<evidence type="ECO:0000256" key="1">
    <source>
        <dbReference type="SAM" id="MobiDB-lite"/>
    </source>
</evidence>
<feature type="region of interest" description="Disordered" evidence="1">
    <location>
        <begin position="1"/>
        <end position="28"/>
    </location>
</feature>
<sequence length="84" mass="8613">MSDETANPAPVAGRIHGRGRRTGGFIGPGAMGRGIRVNAIRKHGASLHAFGMKADQLTAGLATLAGVTFGRRSAALEQQQGMTA</sequence>
<evidence type="ECO:0000313" key="3">
    <source>
        <dbReference type="Proteomes" id="UP000608154"/>
    </source>
</evidence>
<keyword evidence="3" id="KW-1185">Reference proteome</keyword>
<organism evidence="2 3">
    <name type="scientific">Novosphingobium endophyticum</name>
    <dbReference type="NCBI Taxonomy" id="1955250"/>
    <lineage>
        <taxon>Bacteria</taxon>
        <taxon>Pseudomonadati</taxon>
        <taxon>Pseudomonadota</taxon>
        <taxon>Alphaproteobacteria</taxon>
        <taxon>Sphingomonadales</taxon>
        <taxon>Sphingomonadaceae</taxon>
        <taxon>Novosphingobium</taxon>
    </lineage>
</organism>
<name>A0A916X609_9SPHN</name>
<dbReference type="RefSeq" id="WP_188772772.1">
    <property type="nucleotide sequence ID" value="NZ_BMHK01000033.1"/>
</dbReference>
<reference evidence="2" key="1">
    <citation type="journal article" date="2014" name="Int. J. Syst. Evol. Microbiol.">
        <title>Complete genome sequence of Corynebacterium casei LMG S-19264T (=DSM 44701T), isolated from a smear-ripened cheese.</title>
        <authorList>
            <consortium name="US DOE Joint Genome Institute (JGI-PGF)"/>
            <person name="Walter F."/>
            <person name="Albersmeier A."/>
            <person name="Kalinowski J."/>
            <person name="Ruckert C."/>
        </authorList>
    </citation>
    <scope>NUCLEOTIDE SEQUENCE</scope>
    <source>
        <strain evidence="2">CGMCC 1.15095</strain>
    </source>
</reference>
<dbReference type="AlphaFoldDB" id="A0A916X609"/>
<dbReference type="Proteomes" id="UP000608154">
    <property type="component" value="Unassembled WGS sequence"/>
</dbReference>
<dbReference type="EMBL" id="BMHK01000033">
    <property type="protein sequence ID" value="GGC12507.1"/>
    <property type="molecule type" value="Genomic_DNA"/>
</dbReference>
<protein>
    <submittedName>
        <fullName evidence="2">Uncharacterized protein</fullName>
    </submittedName>
</protein>
<evidence type="ECO:0000313" key="2">
    <source>
        <dbReference type="EMBL" id="GGC12507.1"/>
    </source>
</evidence>
<gene>
    <name evidence="2" type="ORF">GCM10011494_34150</name>
</gene>
<accession>A0A916X609</accession>